<dbReference type="GO" id="GO:0050023">
    <property type="term" value="F:L-fuconate dehydratase activity"/>
    <property type="evidence" value="ECO:0007669"/>
    <property type="project" value="UniProtKB-EC"/>
</dbReference>
<dbReference type="Gene3D" id="3.30.390.10">
    <property type="entry name" value="Enolase-like, N-terminal domain"/>
    <property type="match status" value="1"/>
</dbReference>
<dbReference type="RefSeq" id="WP_069108903.1">
    <property type="nucleotide sequence ID" value="NZ_FNUC01000004.1"/>
</dbReference>
<comment type="catalytic activity">
    <reaction evidence="1">
        <text>L-fuconate = 2-dehydro-3-deoxy-L-fuconate + H2O</text>
        <dbReference type="Rhea" id="RHEA:22772"/>
        <dbReference type="ChEBI" id="CHEBI:15377"/>
        <dbReference type="ChEBI" id="CHEBI:21291"/>
        <dbReference type="ChEBI" id="CHEBI:37448"/>
        <dbReference type="EC" id="4.2.1.68"/>
    </reaction>
</comment>
<dbReference type="InterPro" id="IPR029065">
    <property type="entry name" value="Enolase_C-like"/>
</dbReference>
<dbReference type="SFLD" id="SFLDG00179">
    <property type="entry name" value="mandelate_racemase"/>
    <property type="match status" value="1"/>
</dbReference>
<keyword evidence="6" id="KW-0456">Lyase</keyword>
<dbReference type="GO" id="GO:0000287">
    <property type="term" value="F:magnesium ion binding"/>
    <property type="evidence" value="ECO:0007669"/>
    <property type="project" value="TreeGrafter"/>
</dbReference>
<proteinExistence type="predicted"/>
<dbReference type="InterPro" id="IPR018110">
    <property type="entry name" value="Mandel_Rmase/mucon_lact_enz_CS"/>
</dbReference>
<dbReference type="InterPro" id="IPR034610">
    <property type="entry name" value="L-fuconate_dehydratase"/>
</dbReference>
<evidence type="ECO:0000313" key="8">
    <source>
        <dbReference type="EMBL" id="SEF16289.1"/>
    </source>
</evidence>
<dbReference type="GO" id="GO:0009063">
    <property type="term" value="P:amino acid catabolic process"/>
    <property type="evidence" value="ECO:0007669"/>
    <property type="project" value="InterPro"/>
</dbReference>
<dbReference type="Pfam" id="PF13378">
    <property type="entry name" value="MR_MLE_C"/>
    <property type="match status" value="1"/>
</dbReference>
<dbReference type="InterPro" id="IPR046945">
    <property type="entry name" value="RHMD-like"/>
</dbReference>
<dbReference type="PROSITE" id="PS00909">
    <property type="entry name" value="MR_MLE_2"/>
    <property type="match status" value="1"/>
</dbReference>
<sequence length="430" mass="46653">MSQITALDTFDLRFPTSRMLDGSDAMNPDPDYSAAYVVLRTDDDGPDGHGFVFTIGRGNDVQVAAIDALAPLMVGSDVEALLSDLGGAWRRLVHDSQLRWLGPEKGVMHMAVGAVVNALWDLAAKRAGVPLWRLLSDLSPERLVDLVDFRYLTDVLDPAEALHLLQAAEAGKADRAATLLAEGYPAYTTTPGWLGYDDAKLARLTREALAAGFTQIKLKVGGDLDDDIRRLAIAREICGPGIRIAIDANQRWDVDEAVRWVKELEPFDPWWIEEPTSPDDILGHAAIAQRVAPIRVATGEHVANRVVFKQLLQAGGTQIVQIDATRVAGVNENLAILLLAAKYGVPVCPHAGGVGLCEAVQHLAMADYVAVSGTLQDRVIEYVDHLHEHFADPVRVENGRYLAPTRPGAGTEILVPSIQAHRFPDGAVWS</sequence>
<dbReference type="SFLD" id="SFLDS00001">
    <property type="entry name" value="Enolase"/>
    <property type="match status" value="1"/>
</dbReference>
<comment type="cofactor">
    <cofactor evidence="2">
        <name>Mg(2+)</name>
        <dbReference type="ChEBI" id="CHEBI:18420"/>
    </cofactor>
</comment>
<dbReference type="SFLD" id="SFLDF00111">
    <property type="entry name" value="L-fuconate_dehydratase"/>
    <property type="match status" value="1"/>
</dbReference>
<reference evidence="9" key="1">
    <citation type="submission" date="2016-10" db="EMBL/GenBank/DDBJ databases">
        <authorList>
            <person name="Varghese N."/>
            <person name="Submissions S."/>
        </authorList>
    </citation>
    <scope>NUCLEOTIDE SEQUENCE [LARGE SCALE GENOMIC DNA]</scope>
    <source>
        <strain evidence="9">DSM 45237</strain>
    </source>
</reference>
<evidence type="ECO:0000256" key="3">
    <source>
        <dbReference type="ARBA" id="ARBA00013142"/>
    </source>
</evidence>
<evidence type="ECO:0000256" key="5">
    <source>
        <dbReference type="ARBA" id="ARBA00022842"/>
    </source>
</evidence>
<dbReference type="STRING" id="561176.SAMN04488561_5322"/>
<dbReference type="PANTHER" id="PTHR13794:SF58">
    <property type="entry name" value="MITOCHONDRIAL ENOLASE SUPERFAMILY MEMBER 1"/>
    <property type="match status" value="1"/>
</dbReference>
<dbReference type="SUPFAM" id="SSF51604">
    <property type="entry name" value="Enolase C-terminal domain-like"/>
    <property type="match status" value="1"/>
</dbReference>
<evidence type="ECO:0000256" key="6">
    <source>
        <dbReference type="ARBA" id="ARBA00023239"/>
    </source>
</evidence>
<protein>
    <recommendedName>
        <fullName evidence="3">L-fuconate dehydratase</fullName>
        <ecNumber evidence="3">4.2.1.68</ecNumber>
    </recommendedName>
</protein>
<dbReference type="InterPro" id="IPR013341">
    <property type="entry name" value="Mandelate_racemase_N_dom"/>
</dbReference>
<dbReference type="InterPro" id="IPR036849">
    <property type="entry name" value="Enolase-like_C_sf"/>
</dbReference>
<dbReference type="EMBL" id="FNUC01000004">
    <property type="protein sequence ID" value="SEF16289.1"/>
    <property type="molecule type" value="Genomic_DNA"/>
</dbReference>
<dbReference type="EC" id="4.2.1.68" evidence="3"/>
<evidence type="ECO:0000256" key="1">
    <source>
        <dbReference type="ARBA" id="ARBA00001737"/>
    </source>
</evidence>
<dbReference type="FunFam" id="3.20.20.120:FF:000007">
    <property type="entry name" value="Mitochondrial enolase superfamily member 1"/>
    <property type="match status" value="1"/>
</dbReference>
<gene>
    <name evidence="8" type="ORF">SAMN04488561_5322</name>
</gene>
<dbReference type="SUPFAM" id="SSF54826">
    <property type="entry name" value="Enolase N-terminal domain-like"/>
    <property type="match status" value="1"/>
</dbReference>
<keyword evidence="4" id="KW-0479">Metal-binding</keyword>
<dbReference type="AlphaFoldDB" id="A0A1H5PRF1"/>
<dbReference type="Gene3D" id="3.20.20.120">
    <property type="entry name" value="Enolase-like C-terminal domain"/>
    <property type="match status" value="1"/>
</dbReference>
<evidence type="ECO:0000256" key="2">
    <source>
        <dbReference type="ARBA" id="ARBA00001946"/>
    </source>
</evidence>
<dbReference type="PANTHER" id="PTHR13794">
    <property type="entry name" value="ENOLASE SUPERFAMILY, MANDELATE RACEMASE"/>
    <property type="match status" value="1"/>
</dbReference>
<dbReference type="Proteomes" id="UP000181980">
    <property type="component" value="Unassembled WGS sequence"/>
</dbReference>
<accession>A0A1H5PRF1</accession>
<evidence type="ECO:0000256" key="4">
    <source>
        <dbReference type="ARBA" id="ARBA00022723"/>
    </source>
</evidence>
<dbReference type="InterPro" id="IPR013342">
    <property type="entry name" value="Mandelate_racemase_C"/>
</dbReference>
<keyword evidence="9" id="KW-1185">Reference proteome</keyword>
<dbReference type="GO" id="GO:0016052">
    <property type="term" value="P:carbohydrate catabolic process"/>
    <property type="evidence" value="ECO:0007669"/>
    <property type="project" value="InterPro"/>
</dbReference>
<feature type="domain" description="Mandelate racemase/muconate lactonizing enzyme C-terminal" evidence="7">
    <location>
        <begin position="198"/>
        <end position="294"/>
    </location>
</feature>
<dbReference type="SMART" id="SM00922">
    <property type="entry name" value="MR_MLE"/>
    <property type="match status" value="1"/>
</dbReference>
<dbReference type="Pfam" id="PF02746">
    <property type="entry name" value="MR_MLE_N"/>
    <property type="match status" value="1"/>
</dbReference>
<evidence type="ECO:0000313" key="9">
    <source>
        <dbReference type="Proteomes" id="UP000181980"/>
    </source>
</evidence>
<dbReference type="CDD" id="cd03324">
    <property type="entry name" value="rTSbeta_L-fuconate_dehydratase"/>
    <property type="match status" value="1"/>
</dbReference>
<organism evidence="8 9">
    <name type="scientific">Jiangella alba</name>
    <dbReference type="NCBI Taxonomy" id="561176"/>
    <lineage>
        <taxon>Bacteria</taxon>
        <taxon>Bacillati</taxon>
        <taxon>Actinomycetota</taxon>
        <taxon>Actinomycetes</taxon>
        <taxon>Jiangellales</taxon>
        <taxon>Jiangellaceae</taxon>
        <taxon>Jiangella</taxon>
    </lineage>
</organism>
<keyword evidence="5" id="KW-0460">Magnesium</keyword>
<dbReference type="InterPro" id="IPR029017">
    <property type="entry name" value="Enolase-like_N"/>
</dbReference>
<evidence type="ECO:0000259" key="7">
    <source>
        <dbReference type="SMART" id="SM00922"/>
    </source>
</evidence>
<dbReference type="OrthoDB" id="5241672at2"/>
<name>A0A1H5PRF1_9ACTN</name>